<accession>A0A1T4KZ43</accession>
<dbReference type="STRING" id="29524.SAMN02745171_00226"/>
<evidence type="ECO:0000313" key="7">
    <source>
        <dbReference type="EMBL" id="SJZ47643.1"/>
    </source>
</evidence>
<evidence type="ECO:0000313" key="8">
    <source>
        <dbReference type="Proteomes" id="UP000190121"/>
    </source>
</evidence>
<feature type="transmembrane region" description="Helical" evidence="5">
    <location>
        <begin position="327"/>
        <end position="349"/>
    </location>
</feature>
<evidence type="ECO:0000256" key="2">
    <source>
        <dbReference type="ARBA" id="ARBA00022692"/>
    </source>
</evidence>
<dbReference type="InterPro" id="IPR007016">
    <property type="entry name" value="O-antigen_ligase-rel_domated"/>
</dbReference>
<feature type="transmembrane region" description="Helical" evidence="5">
    <location>
        <begin position="111"/>
        <end position="131"/>
    </location>
</feature>
<feature type="transmembrane region" description="Helical" evidence="5">
    <location>
        <begin position="151"/>
        <end position="173"/>
    </location>
</feature>
<feature type="transmembrane region" description="Helical" evidence="5">
    <location>
        <begin position="384"/>
        <end position="402"/>
    </location>
</feature>
<evidence type="ECO:0000256" key="5">
    <source>
        <dbReference type="SAM" id="Phobius"/>
    </source>
</evidence>
<feature type="transmembrane region" description="Helical" evidence="5">
    <location>
        <begin position="209"/>
        <end position="224"/>
    </location>
</feature>
<dbReference type="PANTHER" id="PTHR37422">
    <property type="entry name" value="TEICHURONIC ACID BIOSYNTHESIS PROTEIN TUAE"/>
    <property type="match status" value="1"/>
</dbReference>
<keyword evidence="8" id="KW-1185">Reference proteome</keyword>
<feature type="transmembrane region" description="Helical" evidence="5">
    <location>
        <begin position="361"/>
        <end position="378"/>
    </location>
</feature>
<keyword evidence="3 5" id="KW-1133">Transmembrane helix</keyword>
<organism evidence="7 8">
    <name type="scientific">Porphyromonas circumdentaria</name>
    <dbReference type="NCBI Taxonomy" id="29524"/>
    <lineage>
        <taxon>Bacteria</taxon>
        <taxon>Pseudomonadati</taxon>
        <taxon>Bacteroidota</taxon>
        <taxon>Bacteroidia</taxon>
        <taxon>Bacteroidales</taxon>
        <taxon>Porphyromonadaceae</taxon>
        <taxon>Porphyromonas</taxon>
    </lineage>
</organism>
<gene>
    <name evidence="7" type="ORF">SAMN02745171_00226</name>
</gene>
<dbReference type="PANTHER" id="PTHR37422:SF17">
    <property type="entry name" value="O-ANTIGEN LIGASE"/>
    <property type="match status" value="1"/>
</dbReference>
<dbReference type="AlphaFoldDB" id="A0A1T4KZ43"/>
<dbReference type="GO" id="GO:0016874">
    <property type="term" value="F:ligase activity"/>
    <property type="evidence" value="ECO:0007669"/>
    <property type="project" value="UniProtKB-KW"/>
</dbReference>
<reference evidence="8" key="1">
    <citation type="submission" date="2017-02" db="EMBL/GenBank/DDBJ databases">
        <authorList>
            <person name="Varghese N."/>
            <person name="Submissions S."/>
        </authorList>
    </citation>
    <scope>NUCLEOTIDE SEQUENCE [LARGE SCALE GENOMIC DNA]</scope>
    <source>
        <strain evidence="8">ATCC 51356</strain>
    </source>
</reference>
<name>A0A1T4KZ43_9PORP</name>
<evidence type="ECO:0000259" key="6">
    <source>
        <dbReference type="Pfam" id="PF04932"/>
    </source>
</evidence>
<dbReference type="GO" id="GO:0016020">
    <property type="term" value="C:membrane"/>
    <property type="evidence" value="ECO:0007669"/>
    <property type="project" value="UniProtKB-SubCell"/>
</dbReference>
<evidence type="ECO:0000256" key="3">
    <source>
        <dbReference type="ARBA" id="ARBA00022989"/>
    </source>
</evidence>
<evidence type="ECO:0000256" key="1">
    <source>
        <dbReference type="ARBA" id="ARBA00004141"/>
    </source>
</evidence>
<keyword evidence="7" id="KW-0436">Ligase</keyword>
<proteinExistence type="predicted"/>
<dbReference type="EMBL" id="FUXE01000002">
    <property type="protein sequence ID" value="SJZ47643.1"/>
    <property type="molecule type" value="Genomic_DNA"/>
</dbReference>
<feature type="transmembrane region" description="Helical" evidence="5">
    <location>
        <begin position="231"/>
        <end position="250"/>
    </location>
</feature>
<protein>
    <submittedName>
        <fullName evidence="7">O-antigen ligase like membrane protein</fullName>
    </submittedName>
</protein>
<keyword evidence="4 5" id="KW-0472">Membrane</keyword>
<comment type="subcellular location">
    <subcellularLocation>
        <location evidence="1">Membrane</location>
        <topology evidence="1">Multi-pass membrane protein</topology>
    </subcellularLocation>
</comment>
<sequence length="420" mass="48560">MRGYLLYIFSFILFFILHYIEGFPTPLGLSIAQLWKLPLLFYLLVFSIRSLKRKYAWEKYSYGLAIESTLNVESILNPLYSFTHAMKQLPLMLFFRYWLIKYSLRTDRLEIFLYSLAQFILLASFFVLLGFVTPIQDYLVTHSFSEEGTVYYSAVFGSPHAASSYFAASILVLLNGFKSKRFRSFLSKGFNLFLILVGLVSIFQAYVRTGWLMLLVGVVVLMLPKRITPRYVVRFLFVFIALLGGLIYLYTTNEKFQVRVVGRSIYSNESANKIDIKGSGRIAFWVNGIENWSGGNAYELLFGRGWTKVVDYNYQKTGMRVFSHNQFVNALVEHGLVGLVLLSMFYFSLYRLIRSNRGSPYYRLSLALFLSALLFSFFQSEIYFLFSALFSLALALLVLSGARQSISRYSTIYFQSARYL</sequence>
<dbReference type="OrthoDB" id="1111565at2"/>
<keyword evidence="2 5" id="KW-0812">Transmembrane</keyword>
<evidence type="ECO:0000256" key="4">
    <source>
        <dbReference type="ARBA" id="ARBA00023136"/>
    </source>
</evidence>
<feature type="transmembrane region" description="Helical" evidence="5">
    <location>
        <begin position="185"/>
        <end position="203"/>
    </location>
</feature>
<dbReference type="InterPro" id="IPR051533">
    <property type="entry name" value="WaaL-like"/>
</dbReference>
<feature type="transmembrane region" description="Helical" evidence="5">
    <location>
        <begin position="32"/>
        <end position="51"/>
    </location>
</feature>
<dbReference type="Pfam" id="PF04932">
    <property type="entry name" value="Wzy_C"/>
    <property type="match status" value="1"/>
</dbReference>
<feature type="domain" description="O-antigen ligase-related" evidence="6">
    <location>
        <begin position="194"/>
        <end position="342"/>
    </location>
</feature>
<dbReference type="Proteomes" id="UP000190121">
    <property type="component" value="Unassembled WGS sequence"/>
</dbReference>